<sequence length="506" mass="56685">MAGTQEASSAPGIDGRKFYGRSCAPEVSEPVTGLICGQLPTWLRGRLLRNGPGLSSIGPDHYNHAFDGPALLRQFTIENGRVLYQNRFLRSEAYVRNRRANRIVVSEFGTVGHPDPCATIFERLASYFSMDSTDNALVNVMPVGDEVYAMTETPHMTRVDPVSLETLEKKTLSKMVAVHSATAHPHLDPDDGATYNIGTHVGARHSFVLVHFPPGGSVNSVDHVRAVGTIPLQSQISVPYIHSFGITEKWVVVLEQSLSMHLPSMLASRYLGYKAYMNALKFDAKKNVRFHVMNKKTGELHPAVFESSAFFTFHHINAFEQGDELVVDLICFDDDSIIRSLDYTVEKPVVFKMGHMRRFLLPLNRGPGERAIIESRELAKGKLRGELPRINHGRNGKLYKYSYSLSNVDDEEHRAFVSKLDVTTGDWMRWEREGWFPSEPVFVARPGAVEEDDGVILSSLLHEEDEKKLALVVLDAKTFKELALAEFDCPSSIPADFHGWFLEQEV</sequence>
<evidence type="ECO:0000313" key="1">
    <source>
        <dbReference type="EMBL" id="KAH7977790.1"/>
    </source>
</evidence>
<dbReference type="EMBL" id="CM023470">
    <property type="protein sequence ID" value="KAH7977790.1"/>
    <property type="molecule type" value="Genomic_DNA"/>
</dbReference>
<proteinExistence type="predicted"/>
<dbReference type="Proteomes" id="UP000821865">
    <property type="component" value="Chromosome 1"/>
</dbReference>
<name>A0ACB8DTI4_DERSI</name>
<reference evidence="1" key="1">
    <citation type="submission" date="2020-05" db="EMBL/GenBank/DDBJ databases">
        <title>Large-scale comparative analyses of tick genomes elucidate their genetic diversity and vector capacities.</title>
        <authorList>
            <person name="Jia N."/>
            <person name="Wang J."/>
            <person name="Shi W."/>
            <person name="Du L."/>
            <person name="Sun Y."/>
            <person name="Zhan W."/>
            <person name="Jiang J."/>
            <person name="Wang Q."/>
            <person name="Zhang B."/>
            <person name="Ji P."/>
            <person name="Sakyi L.B."/>
            <person name="Cui X."/>
            <person name="Yuan T."/>
            <person name="Jiang B."/>
            <person name="Yang W."/>
            <person name="Lam T.T.-Y."/>
            <person name="Chang Q."/>
            <person name="Ding S."/>
            <person name="Wang X."/>
            <person name="Zhu J."/>
            <person name="Ruan X."/>
            <person name="Zhao L."/>
            <person name="Wei J."/>
            <person name="Que T."/>
            <person name="Du C."/>
            <person name="Cheng J."/>
            <person name="Dai P."/>
            <person name="Han X."/>
            <person name="Huang E."/>
            <person name="Gao Y."/>
            <person name="Liu J."/>
            <person name="Shao H."/>
            <person name="Ye R."/>
            <person name="Li L."/>
            <person name="Wei W."/>
            <person name="Wang X."/>
            <person name="Wang C."/>
            <person name="Yang T."/>
            <person name="Huo Q."/>
            <person name="Li W."/>
            <person name="Guo W."/>
            <person name="Chen H."/>
            <person name="Zhou L."/>
            <person name="Ni X."/>
            <person name="Tian J."/>
            <person name="Zhou Y."/>
            <person name="Sheng Y."/>
            <person name="Liu T."/>
            <person name="Pan Y."/>
            <person name="Xia L."/>
            <person name="Li J."/>
            <person name="Zhao F."/>
            <person name="Cao W."/>
        </authorList>
    </citation>
    <scope>NUCLEOTIDE SEQUENCE</scope>
    <source>
        <strain evidence="1">Dsil-2018</strain>
    </source>
</reference>
<accession>A0ACB8DTI4</accession>
<evidence type="ECO:0000313" key="2">
    <source>
        <dbReference type="Proteomes" id="UP000821865"/>
    </source>
</evidence>
<gene>
    <name evidence="1" type="ORF">HPB49_003586</name>
</gene>
<organism evidence="1 2">
    <name type="scientific">Dermacentor silvarum</name>
    <name type="common">Tick</name>
    <dbReference type="NCBI Taxonomy" id="543639"/>
    <lineage>
        <taxon>Eukaryota</taxon>
        <taxon>Metazoa</taxon>
        <taxon>Ecdysozoa</taxon>
        <taxon>Arthropoda</taxon>
        <taxon>Chelicerata</taxon>
        <taxon>Arachnida</taxon>
        <taxon>Acari</taxon>
        <taxon>Parasitiformes</taxon>
        <taxon>Ixodida</taxon>
        <taxon>Ixodoidea</taxon>
        <taxon>Ixodidae</taxon>
        <taxon>Rhipicephalinae</taxon>
        <taxon>Dermacentor</taxon>
    </lineage>
</organism>
<protein>
    <submittedName>
        <fullName evidence="1">Uncharacterized protein</fullName>
    </submittedName>
</protein>
<keyword evidence="2" id="KW-1185">Reference proteome</keyword>
<comment type="caution">
    <text evidence="1">The sequence shown here is derived from an EMBL/GenBank/DDBJ whole genome shotgun (WGS) entry which is preliminary data.</text>
</comment>